<comment type="caution">
    <text evidence="1">The sequence shown here is derived from an EMBL/GenBank/DDBJ whole genome shotgun (WGS) entry which is preliminary data.</text>
</comment>
<evidence type="ECO:0000313" key="1">
    <source>
        <dbReference type="EMBL" id="CAL4093299.1"/>
    </source>
</evidence>
<organism evidence="1 2">
    <name type="scientific">Meganyctiphanes norvegica</name>
    <name type="common">Northern krill</name>
    <name type="synonym">Thysanopoda norvegica</name>
    <dbReference type="NCBI Taxonomy" id="48144"/>
    <lineage>
        <taxon>Eukaryota</taxon>
        <taxon>Metazoa</taxon>
        <taxon>Ecdysozoa</taxon>
        <taxon>Arthropoda</taxon>
        <taxon>Crustacea</taxon>
        <taxon>Multicrustacea</taxon>
        <taxon>Malacostraca</taxon>
        <taxon>Eumalacostraca</taxon>
        <taxon>Eucarida</taxon>
        <taxon>Euphausiacea</taxon>
        <taxon>Euphausiidae</taxon>
        <taxon>Meganyctiphanes</taxon>
    </lineage>
</organism>
<dbReference type="AlphaFoldDB" id="A0AAV2QS73"/>
<dbReference type="Proteomes" id="UP001497623">
    <property type="component" value="Unassembled WGS sequence"/>
</dbReference>
<reference evidence="1 2" key="1">
    <citation type="submission" date="2024-05" db="EMBL/GenBank/DDBJ databases">
        <authorList>
            <person name="Wallberg A."/>
        </authorList>
    </citation>
    <scope>NUCLEOTIDE SEQUENCE [LARGE SCALE GENOMIC DNA]</scope>
</reference>
<protein>
    <submittedName>
        <fullName evidence="1">Uncharacterized protein</fullName>
    </submittedName>
</protein>
<evidence type="ECO:0000313" key="2">
    <source>
        <dbReference type="Proteomes" id="UP001497623"/>
    </source>
</evidence>
<name>A0AAV2QS73_MEGNR</name>
<keyword evidence="2" id="KW-1185">Reference proteome</keyword>
<dbReference type="EMBL" id="CAXKWB010009039">
    <property type="protein sequence ID" value="CAL4093299.1"/>
    <property type="molecule type" value="Genomic_DNA"/>
</dbReference>
<sequence>MGSSRSGTFHELDGAVSYSQDSALLSSPIGWSLCPSLLRQYNGSGLHSEARITSFTCVVTPGIPTSISLSLSQDHTGSFTPEGGPECFSGPRLKKGDHFNGMVFSPLAEGVPVCIRKALIFFLYS</sequence>
<proteinExistence type="predicted"/>
<accession>A0AAV2QS73</accession>
<gene>
    <name evidence="1" type="ORF">MNOR_LOCUS14800</name>
</gene>